<accession>A0AAV7RZ19</accession>
<comment type="caution">
    <text evidence="1">The sequence shown here is derived from an EMBL/GenBank/DDBJ whole genome shotgun (WGS) entry which is preliminary data.</text>
</comment>
<dbReference type="EMBL" id="JANPWB010000009">
    <property type="protein sequence ID" value="KAJ1156941.1"/>
    <property type="molecule type" value="Genomic_DNA"/>
</dbReference>
<name>A0AAV7RZ19_PLEWA</name>
<sequence length="81" mass="8861">MTLGPETSGPGPTRALARIHAGALARLGLPRMRVFAVSGESTKRDLQKALFNFEKTHWGAALKEDQEGYNYGEDSEKEEGL</sequence>
<protein>
    <submittedName>
        <fullName evidence="1">Uncharacterized protein</fullName>
    </submittedName>
</protein>
<dbReference type="AlphaFoldDB" id="A0AAV7RZ19"/>
<evidence type="ECO:0000313" key="2">
    <source>
        <dbReference type="Proteomes" id="UP001066276"/>
    </source>
</evidence>
<dbReference type="Proteomes" id="UP001066276">
    <property type="component" value="Chromosome 5"/>
</dbReference>
<evidence type="ECO:0000313" key="1">
    <source>
        <dbReference type="EMBL" id="KAJ1156941.1"/>
    </source>
</evidence>
<keyword evidence="2" id="KW-1185">Reference proteome</keyword>
<organism evidence="1 2">
    <name type="scientific">Pleurodeles waltl</name>
    <name type="common">Iberian ribbed newt</name>
    <dbReference type="NCBI Taxonomy" id="8319"/>
    <lineage>
        <taxon>Eukaryota</taxon>
        <taxon>Metazoa</taxon>
        <taxon>Chordata</taxon>
        <taxon>Craniata</taxon>
        <taxon>Vertebrata</taxon>
        <taxon>Euteleostomi</taxon>
        <taxon>Amphibia</taxon>
        <taxon>Batrachia</taxon>
        <taxon>Caudata</taxon>
        <taxon>Salamandroidea</taxon>
        <taxon>Salamandridae</taxon>
        <taxon>Pleurodelinae</taxon>
        <taxon>Pleurodeles</taxon>
    </lineage>
</organism>
<reference evidence="1" key="1">
    <citation type="journal article" date="2022" name="bioRxiv">
        <title>Sequencing and chromosome-scale assembly of the giantPleurodeles waltlgenome.</title>
        <authorList>
            <person name="Brown T."/>
            <person name="Elewa A."/>
            <person name="Iarovenko S."/>
            <person name="Subramanian E."/>
            <person name="Araus A.J."/>
            <person name="Petzold A."/>
            <person name="Susuki M."/>
            <person name="Suzuki K.-i.T."/>
            <person name="Hayashi T."/>
            <person name="Toyoda A."/>
            <person name="Oliveira C."/>
            <person name="Osipova E."/>
            <person name="Leigh N.D."/>
            <person name="Simon A."/>
            <person name="Yun M.H."/>
        </authorList>
    </citation>
    <scope>NUCLEOTIDE SEQUENCE</scope>
    <source>
        <strain evidence="1">20211129_DDA</strain>
        <tissue evidence="1">Liver</tissue>
    </source>
</reference>
<proteinExistence type="predicted"/>
<gene>
    <name evidence="1" type="ORF">NDU88_009657</name>
</gene>